<feature type="transmembrane region" description="Helical" evidence="6">
    <location>
        <begin position="516"/>
        <end position="537"/>
    </location>
</feature>
<dbReference type="GO" id="GO:0005741">
    <property type="term" value="C:mitochondrial outer membrane"/>
    <property type="evidence" value="ECO:0007669"/>
    <property type="project" value="TreeGrafter"/>
</dbReference>
<dbReference type="RefSeq" id="XP_064706336.1">
    <property type="nucleotide sequence ID" value="XM_064846111.1"/>
</dbReference>
<keyword evidence="5 6" id="KW-0472">Membrane</keyword>
<evidence type="ECO:0000256" key="5">
    <source>
        <dbReference type="ARBA" id="ARBA00023136"/>
    </source>
</evidence>
<dbReference type="AlphaFoldDB" id="A0AAV9NCE4"/>
<evidence type="ECO:0000313" key="7">
    <source>
        <dbReference type="EMBL" id="KAK5052636.1"/>
    </source>
</evidence>
<keyword evidence="2 6" id="KW-0812">Transmembrane</keyword>
<gene>
    <name evidence="7" type="ORF">LTR84_002501</name>
</gene>
<evidence type="ECO:0000256" key="4">
    <source>
        <dbReference type="ARBA" id="ARBA00023128"/>
    </source>
</evidence>
<accession>A0AAV9NCE4</accession>
<dbReference type="EMBL" id="JAVRRD010000013">
    <property type="protein sequence ID" value="KAK5052636.1"/>
    <property type="molecule type" value="Genomic_DNA"/>
</dbReference>
<evidence type="ECO:0000313" key="8">
    <source>
        <dbReference type="Proteomes" id="UP001358417"/>
    </source>
</evidence>
<keyword evidence="3 6" id="KW-1133">Transmembrane helix</keyword>
<dbReference type="GeneID" id="89970709"/>
<dbReference type="Pfam" id="PF08637">
    <property type="entry name" value="NCA2"/>
    <property type="match status" value="1"/>
</dbReference>
<dbReference type="Proteomes" id="UP001358417">
    <property type="component" value="Unassembled WGS sequence"/>
</dbReference>
<dbReference type="PANTHER" id="PTHR28234:SF1">
    <property type="entry name" value="NUCLEAR CONTROL OF ATPASE PROTEIN 2"/>
    <property type="match status" value="1"/>
</dbReference>
<proteinExistence type="predicted"/>
<evidence type="ECO:0000256" key="6">
    <source>
        <dbReference type="SAM" id="Phobius"/>
    </source>
</evidence>
<reference evidence="7 8" key="1">
    <citation type="submission" date="2023-08" db="EMBL/GenBank/DDBJ databases">
        <title>Black Yeasts Isolated from many extreme environments.</title>
        <authorList>
            <person name="Coleine C."/>
            <person name="Stajich J.E."/>
            <person name="Selbmann L."/>
        </authorList>
    </citation>
    <scope>NUCLEOTIDE SEQUENCE [LARGE SCALE GENOMIC DNA]</scope>
    <source>
        <strain evidence="7 8">CCFEE 5792</strain>
    </source>
</reference>
<name>A0AAV9NCE4_9EURO</name>
<evidence type="ECO:0000256" key="2">
    <source>
        <dbReference type="ARBA" id="ARBA00022692"/>
    </source>
</evidence>
<protein>
    <recommendedName>
        <fullName evidence="9">ATP synthase regulation protein NCA2</fullName>
    </recommendedName>
</protein>
<organism evidence="7 8">
    <name type="scientific">Exophiala bonariae</name>
    <dbReference type="NCBI Taxonomy" id="1690606"/>
    <lineage>
        <taxon>Eukaryota</taxon>
        <taxon>Fungi</taxon>
        <taxon>Dikarya</taxon>
        <taxon>Ascomycota</taxon>
        <taxon>Pezizomycotina</taxon>
        <taxon>Eurotiomycetes</taxon>
        <taxon>Chaetothyriomycetidae</taxon>
        <taxon>Chaetothyriales</taxon>
        <taxon>Herpotrichiellaceae</taxon>
        <taxon>Exophiala</taxon>
    </lineage>
</organism>
<feature type="transmembrane region" description="Helical" evidence="6">
    <location>
        <begin position="349"/>
        <end position="368"/>
    </location>
</feature>
<keyword evidence="8" id="KW-1185">Reference proteome</keyword>
<evidence type="ECO:0000256" key="3">
    <source>
        <dbReference type="ARBA" id="ARBA00022989"/>
    </source>
</evidence>
<dbReference type="PANTHER" id="PTHR28234">
    <property type="entry name" value="NUCLEAR CONTROL OF ATPASE PROTEIN 2"/>
    <property type="match status" value="1"/>
</dbReference>
<sequence>MSFIQDDLRRVDATLDKFQLRDAEERSALAASEGVHTAASAEDDPHSLQLKAIVRALSTTSSSKALLRRSRVRSLLAQISDKRPEYATSQAPSPEVFNLEWLAVGKATAQVYGLILDSLLDRTIPLSESIWYWDDVLGSYINTALYTVQMSPIRFWAQAKEIYADAREKLASGPNIRTSAQEATSTLSQGWREFYGLVQNSIKERSLAQAQSKILSPFSIARIEVRRNLTQISNLRRTSATTIGRLVRECLVFDGASEDRRRGALPILMEAQDDDWQTTIARTVNLLGAAARSQQHEDDDDYSIDPATASSSEVAHALIKILDDHLPQQEIHADSLRSAYGKPSRLIRYWIPAVGLILSGSTLLRIVANRRAEIAQWFRDLGQTSIDFWENWVIEPTKKLIGTIRHDETSEIAIQSRDSLQADRDSLERMVIDFAVQHPENGTHFTETQIADLRSKVKQGDLTPVLKAYEREMQSPIKNAITGDLVRTLLIQVQKTKVDVEVAIGGIDSILKSQELLFGFVGVAPGVLITWALFQWFRGAFGGRKGLQQGQKKGEAIRLIRNIDRTLTNSDLDDDSIISEENHGLLLCEVHLLRQRATQVLPKNVQREFLEDLDDLLDVKGAVTRQINALRRIEWAYAKWFQ</sequence>
<comment type="caution">
    <text evidence="7">The sequence shown here is derived from an EMBL/GenBank/DDBJ whole genome shotgun (WGS) entry which is preliminary data.</text>
</comment>
<evidence type="ECO:0008006" key="9">
    <source>
        <dbReference type="Google" id="ProtNLM"/>
    </source>
</evidence>
<evidence type="ECO:0000256" key="1">
    <source>
        <dbReference type="ARBA" id="ARBA00004225"/>
    </source>
</evidence>
<dbReference type="InterPro" id="IPR013946">
    <property type="entry name" value="NCA2-like"/>
</dbReference>
<comment type="subcellular location">
    <subcellularLocation>
        <location evidence="1">Mitochondrion membrane</location>
        <topology evidence="1">Multi-pass membrane protein</topology>
    </subcellularLocation>
</comment>
<keyword evidence="4" id="KW-0496">Mitochondrion</keyword>